<feature type="transmembrane region" description="Helical" evidence="1">
    <location>
        <begin position="264"/>
        <end position="289"/>
    </location>
</feature>
<reference evidence="3 4" key="1">
    <citation type="submission" date="2016-04" db="EMBL/GenBank/DDBJ databases">
        <title>Draft Genome Sequences of Staphylococcus capitis Strain H36, S. capitis Strain H65, S. cohnii Strain H62, S. hominis Strain H69, Mycobacterium iranicum Strain H39, Plantibacter sp. Strain H53, Pseudomonas oryzihabitans Strain H72, and Microbacterium sp. Strain H83, isolated from residential settings.</title>
        <authorList>
            <person name="Lymperopoulou D."/>
            <person name="Adams R.I."/>
            <person name="Lindow S."/>
            <person name="Coil D.A."/>
            <person name="Jospin G."/>
            <person name="Eisen J.A."/>
        </authorList>
    </citation>
    <scope>NUCLEOTIDE SEQUENCE [LARGE SCALE GENOMIC DNA]</scope>
    <source>
        <strain evidence="3 4">H39</strain>
    </source>
</reference>
<evidence type="ECO:0000313" key="4">
    <source>
        <dbReference type="Proteomes" id="UP000078396"/>
    </source>
</evidence>
<feature type="transmembrane region" description="Helical" evidence="1">
    <location>
        <begin position="173"/>
        <end position="205"/>
    </location>
</feature>
<dbReference type="SUPFAM" id="SSF53756">
    <property type="entry name" value="UDP-Glycosyltransferase/glycogen phosphorylase"/>
    <property type="match status" value="1"/>
</dbReference>
<dbReference type="AlphaFoldDB" id="A0A178LQJ2"/>
<dbReference type="PANTHER" id="PTHR36836">
    <property type="entry name" value="COLANIC ACID BIOSYNTHESIS PROTEIN WCAK"/>
    <property type="match status" value="1"/>
</dbReference>
<comment type="caution">
    <text evidence="3">The sequence shown here is derived from an EMBL/GenBank/DDBJ whole genome shotgun (WGS) entry which is preliminary data.</text>
</comment>
<dbReference type="PANTHER" id="PTHR36836:SF1">
    <property type="entry name" value="COLANIC ACID BIOSYNTHESIS PROTEIN WCAK"/>
    <property type="match status" value="1"/>
</dbReference>
<dbReference type="Pfam" id="PF04230">
    <property type="entry name" value="PS_pyruv_trans"/>
    <property type="match status" value="1"/>
</dbReference>
<keyword evidence="1" id="KW-0472">Membrane</keyword>
<feature type="transmembrane region" description="Helical" evidence="1">
    <location>
        <begin position="343"/>
        <end position="366"/>
    </location>
</feature>
<feature type="transmembrane region" description="Helical" evidence="1">
    <location>
        <begin position="24"/>
        <end position="48"/>
    </location>
</feature>
<dbReference type="Pfam" id="PF13440">
    <property type="entry name" value="Polysacc_synt_3"/>
    <property type="match status" value="1"/>
</dbReference>
<keyword evidence="1" id="KW-0812">Transmembrane</keyword>
<dbReference type="InterPro" id="IPR007345">
    <property type="entry name" value="Polysacch_pyruvyl_Trfase"/>
</dbReference>
<feature type="transmembrane region" description="Helical" evidence="1">
    <location>
        <begin position="301"/>
        <end position="323"/>
    </location>
</feature>
<feature type="transmembrane region" description="Helical" evidence="1">
    <location>
        <begin position="60"/>
        <end position="82"/>
    </location>
</feature>
<sequence>MVIIETPETCPDRPSSSPPVRRQWTGALILTVTMLGVSAANYALNLIFARFLSPAEFGDANLAVNLVLVASAAAATLQLLSARSGPIGDPAAIEERRTLSRWAWWIGAAAGISLILGSTRLTDMLHVSHPWLFVLIGAGLPVYLVQAVLRGALQGDLRLGRLAVSYAVEAMTRIAVAVALLAVGLGVTAAAVAISLSFVASAVVARRRVAVVNKAHPAVGGTAGRGMAEVSAAATALLLGQVVIANGDVILAKALMSPDAAGMYTAAAIIGRSLFFLSWGVVHSTFPVVARIDDETQRRAISLRALLMVAAVCVGGVTVLALFGEELLLLLLGEAYRQAAPLLVPYALATALFAVASLVASLDLAAGRRLASVALLGGAALQTALLCAFGNTPMSMVTAQIVAMAITVVLVCVADRLDSRTVASQRPQAAPATPRRRVLFLGTHGQANVGDELLLDTFLGELGPDHVYAVNSYDPAGTEEQLADRFDVSVFHTSSARLALVRNVATCDVVLFGGGNILKELYLSVGRWRYSTLAMVLGVVLLARLCRKPVLMANVGIGPVDTAMGRAFVQLILRCVWLISVRDEGSLRLARSVGCPEHKVRLVPDAVWVRNGDRLTAPVPVRHRDDDEPLRIAVNLNKDVDTADEWDQFLQRFVAALEMAADHRKVEFHALPMQCGFKSGTDLEVLRDVLGRIAAPVHIHAPRDHHDVASIIAECDLVVSERLHAIILAGIVGRPVIALPYDIKVRELVSQLGITDRSFDVCGDLQSAELAAAIIDAVDHQGAERDRLAAVAADLRRDAVAGFATLRSWVAAPTRTWGLPNA</sequence>
<feature type="transmembrane region" description="Helical" evidence="1">
    <location>
        <begin position="131"/>
        <end position="153"/>
    </location>
</feature>
<dbReference type="OrthoDB" id="5053258at2"/>
<protein>
    <recommendedName>
        <fullName evidence="2">Polysaccharide pyruvyl transferase domain-containing protein</fullName>
    </recommendedName>
</protein>
<feature type="domain" description="Polysaccharide pyruvyl transferase" evidence="2">
    <location>
        <begin position="448"/>
        <end position="742"/>
    </location>
</feature>
<dbReference type="Proteomes" id="UP000078396">
    <property type="component" value="Unassembled WGS sequence"/>
</dbReference>
<keyword evidence="1" id="KW-1133">Transmembrane helix</keyword>
<dbReference type="EMBL" id="LWCS01000043">
    <property type="protein sequence ID" value="OAN34473.1"/>
    <property type="molecule type" value="Genomic_DNA"/>
</dbReference>
<gene>
    <name evidence="3" type="ORF">A4X20_07170</name>
</gene>
<proteinExistence type="predicted"/>
<name>A0A178LQJ2_MYCIR</name>
<organism evidence="3 4">
    <name type="scientific">Mycolicibacterium iranicum</name>
    <name type="common">Mycobacterium iranicum</name>
    <dbReference type="NCBI Taxonomy" id="912594"/>
    <lineage>
        <taxon>Bacteria</taxon>
        <taxon>Bacillati</taxon>
        <taxon>Actinomycetota</taxon>
        <taxon>Actinomycetes</taxon>
        <taxon>Mycobacteriales</taxon>
        <taxon>Mycobacteriaceae</taxon>
        <taxon>Mycolicibacterium</taxon>
    </lineage>
</organism>
<evidence type="ECO:0000259" key="2">
    <source>
        <dbReference type="Pfam" id="PF04230"/>
    </source>
</evidence>
<feature type="transmembrane region" description="Helical" evidence="1">
    <location>
        <begin position="397"/>
        <end position="417"/>
    </location>
</feature>
<feature type="transmembrane region" description="Helical" evidence="1">
    <location>
        <begin position="102"/>
        <end position="119"/>
    </location>
</feature>
<feature type="transmembrane region" description="Helical" evidence="1">
    <location>
        <begin position="373"/>
        <end position="391"/>
    </location>
</feature>
<accession>A0A178LQJ2</accession>
<evidence type="ECO:0000256" key="1">
    <source>
        <dbReference type="SAM" id="Phobius"/>
    </source>
</evidence>
<evidence type="ECO:0000313" key="3">
    <source>
        <dbReference type="EMBL" id="OAN34473.1"/>
    </source>
</evidence>